<organism evidence="2 3">
    <name type="scientific">Melanomma pulvis-pyrius CBS 109.77</name>
    <dbReference type="NCBI Taxonomy" id="1314802"/>
    <lineage>
        <taxon>Eukaryota</taxon>
        <taxon>Fungi</taxon>
        <taxon>Dikarya</taxon>
        <taxon>Ascomycota</taxon>
        <taxon>Pezizomycotina</taxon>
        <taxon>Dothideomycetes</taxon>
        <taxon>Pleosporomycetidae</taxon>
        <taxon>Pleosporales</taxon>
        <taxon>Melanommataceae</taxon>
        <taxon>Melanomma</taxon>
    </lineage>
</organism>
<sequence>MQRRRRRRSTQNSCRGARTGASPGSWLLSPSCLPSSPRPSSRPGGCVSKRTTQSRRSRRRDVVMVQRRG</sequence>
<accession>A0A6A6WQ62</accession>
<gene>
    <name evidence="2" type="ORF">K505DRAFT_149566</name>
</gene>
<proteinExistence type="predicted"/>
<protein>
    <submittedName>
        <fullName evidence="2">Uncharacterized protein</fullName>
    </submittedName>
</protein>
<feature type="region of interest" description="Disordered" evidence="1">
    <location>
        <begin position="1"/>
        <end position="69"/>
    </location>
</feature>
<evidence type="ECO:0000313" key="3">
    <source>
        <dbReference type="Proteomes" id="UP000799757"/>
    </source>
</evidence>
<name>A0A6A6WQ62_9PLEO</name>
<feature type="compositionally biased region" description="Low complexity" evidence="1">
    <location>
        <begin position="22"/>
        <end position="46"/>
    </location>
</feature>
<evidence type="ECO:0000313" key="2">
    <source>
        <dbReference type="EMBL" id="KAF2786242.1"/>
    </source>
</evidence>
<keyword evidence="3" id="KW-1185">Reference proteome</keyword>
<dbReference type="EMBL" id="MU002509">
    <property type="protein sequence ID" value="KAF2786242.1"/>
    <property type="molecule type" value="Genomic_DNA"/>
</dbReference>
<dbReference type="AlphaFoldDB" id="A0A6A6WQ62"/>
<reference evidence="2" key="1">
    <citation type="journal article" date="2020" name="Stud. Mycol.">
        <title>101 Dothideomycetes genomes: a test case for predicting lifestyles and emergence of pathogens.</title>
        <authorList>
            <person name="Haridas S."/>
            <person name="Albert R."/>
            <person name="Binder M."/>
            <person name="Bloem J."/>
            <person name="Labutti K."/>
            <person name="Salamov A."/>
            <person name="Andreopoulos B."/>
            <person name="Baker S."/>
            <person name="Barry K."/>
            <person name="Bills G."/>
            <person name="Bluhm B."/>
            <person name="Cannon C."/>
            <person name="Castanera R."/>
            <person name="Culley D."/>
            <person name="Daum C."/>
            <person name="Ezra D."/>
            <person name="Gonzalez J."/>
            <person name="Henrissat B."/>
            <person name="Kuo A."/>
            <person name="Liang C."/>
            <person name="Lipzen A."/>
            <person name="Lutzoni F."/>
            <person name="Magnuson J."/>
            <person name="Mondo S."/>
            <person name="Nolan M."/>
            <person name="Ohm R."/>
            <person name="Pangilinan J."/>
            <person name="Park H.-J."/>
            <person name="Ramirez L."/>
            <person name="Alfaro M."/>
            <person name="Sun H."/>
            <person name="Tritt A."/>
            <person name="Yoshinaga Y."/>
            <person name="Zwiers L.-H."/>
            <person name="Turgeon B."/>
            <person name="Goodwin S."/>
            <person name="Spatafora J."/>
            <person name="Crous P."/>
            <person name="Grigoriev I."/>
        </authorList>
    </citation>
    <scope>NUCLEOTIDE SEQUENCE</scope>
    <source>
        <strain evidence="2">CBS 109.77</strain>
    </source>
</reference>
<dbReference type="Proteomes" id="UP000799757">
    <property type="component" value="Unassembled WGS sequence"/>
</dbReference>
<evidence type="ECO:0000256" key="1">
    <source>
        <dbReference type="SAM" id="MobiDB-lite"/>
    </source>
</evidence>